<dbReference type="Proteomes" id="UP000008080">
    <property type="component" value="Chromosome"/>
</dbReference>
<protein>
    <recommendedName>
        <fullName evidence="4">Transporter</fullName>
    </recommendedName>
</protein>
<dbReference type="KEGG" id="bba:Bd2546"/>
<dbReference type="PANTHER" id="PTHR31876">
    <property type="entry name" value="COV-LIKE PROTEIN 1"/>
    <property type="match status" value="1"/>
</dbReference>
<evidence type="ECO:0000256" key="1">
    <source>
        <dbReference type="SAM" id="Phobius"/>
    </source>
</evidence>
<feature type="transmembrane region" description="Helical" evidence="1">
    <location>
        <begin position="75"/>
        <end position="101"/>
    </location>
</feature>
<proteinExistence type="predicted"/>
<dbReference type="eggNOG" id="COG2928">
    <property type="taxonomic scope" value="Bacteria"/>
</dbReference>
<dbReference type="TCDB" id="9.B.150.1.4">
    <property type="family name" value="the duf502 or cog2928 (duf502) family"/>
</dbReference>
<feature type="transmembrane region" description="Helical" evidence="1">
    <location>
        <begin position="36"/>
        <end position="55"/>
    </location>
</feature>
<dbReference type="InterPro" id="IPR007462">
    <property type="entry name" value="COV1-like"/>
</dbReference>
<accession>Q6MK65</accession>
<organism evidence="2 3">
    <name type="scientific">Bdellovibrio bacteriovorus (strain ATCC 15356 / DSM 50701 / NCIMB 9529 / HD100)</name>
    <dbReference type="NCBI Taxonomy" id="264462"/>
    <lineage>
        <taxon>Bacteria</taxon>
        <taxon>Pseudomonadati</taxon>
        <taxon>Bdellovibrionota</taxon>
        <taxon>Bdellovibrionia</taxon>
        <taxon>Bdellovibrionales</taxon>
        <taxon>Pseudobdellovibrionaceae</taxon>
        <taxon>Bdellovibrio</taxon>
    </lineage>
</organism>
<keyword evidence="1" id="KW-1133">Transmembrane helix</keyword>
<evidence type="ECO:0008006" key="4">
    <source>
        <dbReference type="Google" id="ProtNLM"/>
    </source>
</evidence>
<keyword evidence="3" id="KW-1185">Reference proteome</keyword>
<dbReference type="STRING" id="264462.Bd2546"/>
<dbReference type="PANTHER" id="PTHR31876:SF26">
    <property type="entry name" value="PROTEIN LIKE COV 2"/>
    <property type="match status" value="1"/>
</dbReference>
<gene>
    <name evidence="2" type="ordered locus">Bd2546</name>
</gene>
<keyword evidence="1" id="KW-0812">Transmembrane</keyword>
<dbReference type="EMBL" id="BX842653">
    <property type="protein sequence ID" value="CAE80344.1"/>
    <property type="molecule type" value="Genomic_DNA"/>
</dbReference>
<dbReference type="HOGENOM" id="CLU_068050_4_1_7"/>
<dbReference type="Pfam" id="PF04367">
    <property type="entry name" value="DUF502"/>
    <property type="match status" value="1"/>
</dbReference>
<sequence>MRHPKSLKGFDLADIYFMPIGQPGTGHLAMKQLQKIFLQGLVTFLPIALTIYIIYAGVAIVDSFLGDALRQILPVYIPGLGFLITLVLILLLGLLLNNLLAGGIFQKLEQKLTKVPFIKAIYSPLRDLMNLFSKGGGPGGLQKVVLVDISEGENPIRAMGLVTRENFKDVPAIEQNAGDRVAVYIPMSYGLGGFTLMIPRNRITPLDMPIEKAMSLAITGWVKAEKNEGEIK</sequence>
<evidence type="ECO:0000313" key="3">
    <source>
        <dbReference type="Proteomes" id="UP000008080"/>
    </source>
</evidence>
<reference evidence="2 3" key="1">
    <citation type="journal article" date="2004" name="Science">
        <title>A predator unmasked: life cycle of Bdellovibrio bacteriovorus from a genomic perspective.</title>
        <authorList>
            <person name="Rendulic S."/>
            <person name="Jagtap P."/>
            <person name="Rosinus A."/>
            <person name="Eppinger M."/>
            <person name="Baar C."/>
            <person name="Lanz C."/>
            <person name="Keller H."/>
            <person name="Lambert C."/>
            <person name="Evans K.J."/>
            <person name="Goesmann A."/>
            <person name="Meyer F."/>
            <person name="Sockett R.E."/>
            <person name="Schuster S.C."/>
        </authorList>
    </citation>
    <scope>NUCLEOTIDE SEQUENCE [LARGE SCALE GENOMIC DNA]</scope>
    <source>
        <strain evidence="3">ATCC 15356 / DSM 50701 / NCIMB 9529 / HD100</strain>
    </source>
</reference>
<keyword evidence="1" id="KW-0472">Membrane</keyword>
<evidence type="ECO:0000313" key="2">
    <source>
        <dbReference type="EMBL" id="CAE80344.1"/>
    </source>
</evidence>
<dbReference type="AlphaFoldDB" id="Q6MK65"/>
<name>Q6MK65_BDEBA</name>